<dbReference type="AlphaFoldDB" id="A0A7T7XR51"/>
<dbReference type="Proteomes" id="UP000595917">
    <property type="component" value="Chromosome"/>
</dbReference>
<dbReference type="EMBL" id="CP067089">
    <property type="protein sequence ID" value="QQO10912.1"/>
    <property type="molecule type" value="Genomic_DNA"/>
</dbReference>
<evidence type="ECO:0000313" key="2">
    <source>
        <dbReference type="Proteomes" id="UP000595917"/>
    </source>
</evidence>
<name>A0A7T7XR51_9SPIR</name>
<keyword evidence="2" id="KW-1185">Reference proteome</keyword>
<evidence type="ECO:0000313" key="1">
    <source>
        <dbReference type="EMBL" id="QQO10912.1"/>
    </source>
</evidence>
<gene>
    <name evidence="1" type="ORF">JFL75_08345</name>
</gene>
<dbReference type="Pfam" id="PF10941">
    <property type="entry name" value="DUF2620"/>
    <property type="match status" value="1"/>
</dbReference>
<organism evidence="1 2">
    <name type="scientific">Breznakiella homolactica</name>
    <dbReference type="NCBI Taxonomy" id="2798577"/>
    <lineage>
        <taxon>Bacteria</taxon>
        <taxon>Pseudomonadati</taxon>
        <taxon>Spirochaetota</taxon>
        <taxon>Spirochaetia</taxon>
        <taxon>Spirochaetales</taxon>
        <taxon>Breznakiellaceae</taxon>
        <taxon>Breznakiella</taxon>
    </lineage>
</organism>
<proteinExistence type="predicted"/>
<dbReference type="KEGG" id="bhc:JFL75_08345"/>
<dbReference type="InterPro" id="IPR021238">
    <property type="entry name" value="DUF2620"/>
</dbReference>
<reference evidence="1" key="1">
    <citation type="submission" date="2021-01" db="EMBL/GenBank/DDBJ databases">
        <title>Description of Breznakiella homolactica.</title>
        <authorList>
            <person name="Song Y."/>
            <person name="Brune A."/>
        </authorList>
    </citation>
    <scope>NUCLEOTIDE SEQUENCE</scope>
    <source>
        <strain evidence="1">RmG30</strain>
    </source>
</reference>
<protein>
    <submittedName>
        <fullName evidence="1">DUF2620 domain-containing protein</fullName>
    </submittedName>
</protein>
<accession>A0A7T7XR51</accession>
<dbReference type="RefSeq" id="WP_215628217.1">
    <property type="nucleotide sequence ID" value="NZ_CP067089.2"/>
</dbReference>
<sequence>MKFVVGGQMDKKVIEGLLKKYSDGNAEVSVMSDIEATMALKNGQADYYFGSCATGAGGALGITMGLMGRDKCISVSMPGKVLSQEEITAAVKAGKIAFGFVNYDAEKVIPLILQAISEK</sequence>